<dbReference type="InterPro" id="IPR018211">
    <property type="entry name" value="ADH_Fe_CS"/>
</dbReference>
<dbReference type="GO" id="GO:0004022">
    <property type="term" value="F:alcohol dehydrogenase (NAD+) activity"/>
    <property type="evidence" value="ECO:0007669"/>
    <property type="project" value="UniProtKB-EC"/>
</dbReference>
<dbReference type="Pfam" id="PF25137">
    <property type="entry name" value="ADH_Fe_C"/>
    <property type="match status" value="1"/>
</dbReference>
<dbReference type="GO" id="GO:0046872">
    <property type="term" value="F:metal ion binding"/>
    <property type="evidence" value="ECO:0007669"/>
    <property type="project" value="InterPro"/>
</dbReference>
<dbReference type="Gene3D" id="1.20.1090.10">
    <property type="entry name" value="Dehydroquinate synthase-like - alpha domain"/>
    <property type="match status" value="1"/>
</dbReference>
<feature type="domain" description="Alcohol dehydrogenase iron-type/glycerol dehydrogenase GldA" evidence="5">
    <location>
        <begin position="13"/>
        <end position="190"/>
    </location>
</feature>
<evidence type="ECO:0000313" key="8">
    <source>
        <dbReference type="Proteomes" id="UP000320496"/>
    </source>
</evidence>
<dbReference type="CDD" id="cd08183">
    <property type="entry name" value="Fe-ADH-like"/>
    <property type="match status" value="1"/>
</dbReference>
<dbReference type="Pfam" id="PF00465">
    <property type="entry name" value="Fe-ADH"/>
    <property type="match status" value="1"/>
</dbReference>
<evidence type="ECO:0000256" key="1">
    <source>
        <dbReference type="ARBA" id="ARBA00001962"/>
    </source>
</evidence>
<evidence type="ECO:0000313" key="7">
    <source>
        <dbReference type="EMBL" id="QDU37298.1"/>
    </source>
</evidence>
<keyword evidence="4" id="KW-0520">NAD</keyword>
<dbReference type="Proteomes" id="UP000320496">
    <property type="component" value="Chromosome"/>
</dbReference>
<dbReference type="EMBL" id="CP036275">
    <property type="protein sequence ID" value="QDU37298.1"/>
    <property type="molecule type" value="Genomic_DNA"/>
</dbReference>
<dbReference type="PANTHER" id="PTHR11496">
    <property type="entry name" value="ALCOHOL DEHYDROGENASE"/>
    <property type="match status" value="1"/>
</dbReference>
<dbReference type="KEGG" id="mri:Mal4_16080"/>
<keyword evidence="8" id="KW-1185">Reference proteome</keyword>
<feature type="domain" description="Fe-containing alcohol dehydrogenase-like C-terminal" evidence="6">
    <location>
        <begin position="201"/>
        <end position="391"/>
    </location>
</feature>
<comment type="cofactor">
    <cofactor evidence="1">
        <name>Fe cation</name>
        <dbReference type="ChEBI" id="CHEBI:24875"/>
    </cofactor>
</comment>
<sequence length="394" mass="41457">MMSGCSQYDLLLPRRVVFGWGRRNELGPLAAELGRRAFLVTGSRTLQASGTVEAVTAQLREAGVETVPIGQIAHEPEVQDVDATVARILEHRPGEGDLVIGLGGGSAIDLAKAVAALVTNRHGESVRDFLEGVGNGLTIDQPTLPFLAVPTTAGTGSEATKNAVISSYDPTFKKSLRSPRMVAAAVLIDPELTVTVPASVTAATGMDAITQLIESYISGRTQPFTRALCLEGLQRALPAIVTAVEQPTDRPAREAMSHAAFLSGMALANSGLGLAHGVAAALGVHCRTPHGIACAVMLPAALRVNRDVRRDDLAHLGRLLTDTDSNDPDVLADAFIEHIESICSRVGIPRTLSQLGVEREQIAAIVPSSHGNSMRGNPTQLTDDELTSLLEGML</sequence>
<evidence type="ECO:0000259" key="5">
    <source>
        <dbReference type="Pfam" id="PF00465"/>
    </source>
</evidence>
<evidence type="ECO:0000256" key="3">
    <source>
        <dbReference type="ARBA" id="ARBA00023002"/>
    </source>
</evidence>
<dbReference type="PANTHER" id="PTHR11496:SF102">
    <property type="entry name" value="ALCOHOL DEHYDROGENASE 4"/>
    <property type="match status" value="1"/>
</dbReference>
<accession>A0A517Z483</accession>
<dbReference type="Gene3D" id="3.40.50.1970">
    <property type="match status" value="1"/>
</dbReference>
<dbReference type="InterPro" id="IPR001670">
    <property type="entry name" value="ADH_Fe/GldA"/>
</dbReference>
<comment type="similarity">
    <text evidence="2">Belongs to the iron-containing alcohol dehydrogenase family.</text>
</comment>
<gene>
    <name evidence="7" type="primary">adhB_1</name>
    <name evidence="7" type="ORF">Mal4_16080</name>
</gene>
<dbReference type="InterPro" id="IPR056798">
    <property type="entry name" value="ADH_Fe_C"/>
</dbReference>
<evidence type="ECO:0000256" key="4">
    <source>
        <dbReference type="ARBA" id="ARBA00023027"/>
    </source>
</evidence>
<proteinExistence type="inferred from homology"/>
<reference evidence="7 8" key="1">
    <citation type="submission" date="2019-02" db="EMBL/GenBank/DDBJ databases">
        <title>Deep-cultivation of Planctomycetes and their phenomic and genomic characterization uncovers novel biology.</title>
        <authorList>
            <person name="Wiegand S."/>
            <person name="Jogler M."/>
            <person name="Boedeker C."/>
            <person name="Pinto D."/>
            <person name="Vollmers J."/>
            <person name="Rivas-Marin E."/>
            <person name="Kohn T."/>
            <person name="Peeters S.H."/>
            <person name="Heuer A."/>
            <person name="Rast P."/>
            <person name="Oberbeckmann S."/>
            <person name="Bunk B."/>
            <person name="Jeske O."/>
            <person name="Meyerdierks A."/>
            <person name="Storesund J.E."/>
            <person name="Kallscheuer N."/>
            <person name="Luecker S."/>
            <person name="Lage O.M."/>
            <person name="Pohl T."/>
            <person name="Merkel B.J."/>
            <person name="Hornburger P."/>
            <person name="Mueller R.-W."/>
            <person name="Bruemmer F."/>
            <person name="Labrenz M."/>
            <person name="Spormann A.M."/>
            <person name="Op den Camp H."/>
            <person name="Overmann J."/>
            <person name="Amann R."/>
            <person name="Jetten M.S.M."/>
            <person name="Mascher T."/>
            <person name="Medema M.H."/>
            <person name="Devos D.P."/>
            <person name="Kaster A.-K."/>
            <person name="Ovreas L."/>
            <person name="Rohde M."/>
            <person name="Galperin M.Y."/>
            <person name="Jogler C."/>
        </authorList>
    </citation>
    <scope>NUCLEOTIDE SEQUENCE [LARGE SCALE GENOMIC DNA]</scope>
    <source>
        <strain evidence="7 8">Mal4</strain>
    </source>
</reference>
<evidence type="ECO:0000256" key="2">
    <source>
        <dbReference type="ARBA" id="ARBA00007358"/>
    </source>
</evidence>
<dbReference type="EC" id="1.1.1.1" evidence="7"/>
<evidence type="ECO:0000259" key="6">
    <source>
        <dbReference type="Pfam" id="PF25137"/>
    </source>
</evidence>
<dbReference type="SUPFAM" id="SSF56796">
    <property type="entry name" value="Dehydroquinate synthase-like"/>
    <property type="match status" value="1"/>
</dbReference>
<organism evidence="7 8">
    <name type="scientific">Maioricimonas rarisocia</name>
    <dbReference type="NCBI Taxonomy" id="2528026"/>
    <lineage>
        <taxon>Bacteria</taxon>
        <taxon>Pseudomonadati</taxon>
        <taxon>Planctomycetota</taxon>
        <taxon>Planctomycetia</taxon>
        <taxon>Planctomycetales</taxon>
        <taxon>Planctomycetaceae</taxon>
        <taxon>Maioricimonas</taxon>
    </lineage>
</organism>
<dbReference type="InterPro" id="IPR039697">
    <property type="entry name" value="Alcohol_dehydrogenase_Fe"/>
</dbReference>
<dbReference type="FunFam" id="3.40.50.1970:FF:000003">
    <property type="entry name" value="Alcohol dehydrogenase, iron-containing"/>
    <property type="match status" value="1"/>
</dbReference>
<protein>
    <submittedName>
        <fullName evidence="7">Alcohol dehydrogenase 2</fullName>
        <ecNumber evidence="7">1.1.1.1</ecNumber>
    </submittedName>
</protein>
<dbReference type="PROSITE" id="PS00913">
    <property type="entry name" value="ADH_IRON_1"/>
    <property type="match status" value="1"/>
</dbReference>
<name>A0A517Z483_9PLAN</name>
<keyword evidence="3 7" id="KW-0560">Oxidoreductase</keyword>
<dbReference type="RefSeq" id="WP_231746742.1">
    <property type="nucleotide sequence ID" value="NZ_CP036275.1"/>
</dbReference>
<dbReference type="AlphaFoldDB" id="A0A517Z483"/>